<proteinExistence type="predicted"/>
<dbReference type="SUPFAM" id="SSF52047">
    <property type="entry name" value="RNI-like"/>
    <property type="match status" value="1"/>
</dbReference>
<evidence type="ECO:0000313" key="3">
    <source>
        <dbReference type="Proteomes" id="UP000816034"/>
    </source>
</evidence>
<evidence type="ECO:0000313" key="2">
    <source>
        <dbReference type="EMBL" id="KAG2383327.1"/>
    </source>
</evidence>
<sequence length="965" mass="111374">MARTKQTARKSTGGPAPYGRHYRGVWNVTPQHHVPRSKKAKQEVKSLHHDDAEKPKDILKTQMEKAIAIATQNLDQNGGTTHHQDMMIPIEQQYEHVSDLTKLWIVQDQRRLWKSSSSSSSSPSMDDDLENLSILLRDLPSDLKYDIIDFIPTYSKRMALMEQTLTRNLKVVEINDPRTVFYHEFNPLDPAEIEKKRAHGCMYEHDTIFFANHKKRLINKEYAIRMKHCLLKHTTTLDMSTAVEKKSFIFFLTFIRAQRLYMEGRTDMNDVLMYQDKAEIEALFLKPRPVKDPNNENDMQASDHEDFFSKPISAKVPNRFKVKDSYHDDENFESATMDEETKKEEETDDNTSLVLNSVQSIWGTLSNHQPTCEISDADIQMTIKQVIKDQDQDLSSFRRGETKKSEKKAFAWKTEDDTELSLKPTHLIYEDVIPFEMLATCSLFNLHTTSPKYTDNVEEVLEFVGHNTTLQHLYLGQGSDLDTKIVLSCCKGLRKLSLVGWSSLYIPFFKHAKDTIIETPTLPNLSIIDLCGCYKECLSTGSTSFLDQLLEKNPTIDTICFSLMQLEEPELEDYDIFTKYKNVFFGERRIESRGNSQNIALFINNALTYTTDTFVEIISSVRAFRQDFSALFPRWMGNYYYHENDDQGIDYLLKVKDAVDVLFRDYLFPLECITQKSFLKPELFEYAVYLANTYQNGRFFPSPIAGTYTWFSVDTEFSRAVIAGLKVENSMEELAFGMTKDYLEDILTFLQAKYSSGKSFDSILRYLFIYSLRIKADIDLFSKILRFIKKKADKLDTNLIFSPVKCVISPHHLKTVKEEIDPSFSYISIPSAAFVFQTTFQCSALFLDVVPNHDLLYRNELGDTFLHIPLVFKEQLAVELALQKEPKLAHVLNNESRSILHILARTVTNIPIIHRLVSHYKVDTNLKDIYGMTPFDDLSEVEIEVVGDSFSLNPKSGATGQWDYY</sequence>
<dbReference type="Proteomes" id="UP000816034">
    <property type="component" value="Unassembled WGS sequence"/>
</dbReference>
<feature type="compositionally biased region" description="Basic and acidic residues" evidence="1">
    <location>
        <begin position="40"/>
        <end position="56"/>
    </location>
</feature>
<dbReference type="GeneID" id="68097119"/>
<dbReference type="RefSeq" id="XP_044549006.1">
    <property type="nucleotide sequence ID" value="XM_044694328.1"/>
</dbReference>
<dbReference type="EMBL" id="PYSW02000021">
    <property type="protein sequence ID" value="KAG2383327.1"/>
    <property type="molecule type" value="Genomic_DNA"/>
</dbReference>
<dbReference type="Gene3D" id="1.25.40.20">
    <property type="entry name" value="Ankyrin repeat-containing domain"/>
    <property type="match status" value="1"/>
</dbReference>
<protein>
    <submittedName>
        <fullName evidence="2">Uncharacterized protein</fullName>
    </submittedName>
</protein>
<comment type="caution">
    <text evidence="2">The sequence shown here is derived from an EMBL/GenBank/DDBJ whole genome shotgun (WGS) entry which is preliminary data.</text>
</comment>
<organism evidence="2 3">
    <name type="scientific">Naegleria lovaniensis</name>
    <name type="common">Amoeba</name>
    <dbReference type="NCBI Taxonomy" id="51637"/>
    <lineage>
        <taxon>Eukaryota</taxon>
        <taxon>Discoba</taxon>
        <taxon>Heterolobosea</taxon>
        <taxon>Tetramitia</taxon>
        <taxon>Eutetramitia</taxon>
        <taxon>Vahlkampfiidae</taxon>
        <taxon>Naegleria</taxon>
    </lineage>
</organism>
<dbReference type="AlphaFoldDB" id="A0AA88KJK6"/>
<keyword evidence="3" id="KW-1185">Reference proteome</keyword>
<evidence type="ECO:0000256" key="1">
    <source>
        <dbReference type="SAM" id="MobiDB-lite"/>
    </source>
</evidence>
<dbReference type="InterPro" id="IPR036770">
    <property type="entry name" value="Ankyrin_rpt-contain_sf"/>
</dbReference>
<feature type="region of interest" description="Disordered" evidence="1">
    <location>
        <begin position="1"/>
        <end position="56"/>
    </location>
</feature>
<gene>
    <name evidence="2" type="ORF">C9374_004664</name>
</gene>
<reference evidence="2 3" key="1">
    <citation type="journal article" date="2018" name="BMC Genomics">
        <title>The genome of Naegleria lovaniensis, the basis for a comparative approach to unravel pathogenicity factors of the human pathogenic amoeba N. fowleri.</title>
        <authorList>
            <person name="Liechti N."/>
            <person name="Schurch N."/>
            <person name="Bruggmann R."/>
            <person name="Wittwer M."/>
        </authorList>
    </citation>
    <scope>NUCLEOTIDE SEQUENCE [LARGE SCALE GENOMIC DNA]</scope>
    <source>
        <strain evidence="2 3">ATCC 30569</strain>
    </source>
</reference>
<accession>A0AA88KJK6</accession>
<feature type="region of interest" description="Disordered" evidence="1">
    <location>
        <begin position="330"/>
        <end position="350"/>
    </location>
</feature>
<name>A0AA88KJK6_NAELO</name>
<dbReference type="SUPFAM" id="SSF48403">
    <property type="entry name" value="Ankyrin repeat"/>
    <property type="match status" value="1"/>
</dbReference>